<dbReference type="RefSeq" id="XP_049131898.1">
    <property type="nucleotide sequence ID" value="XM_049275941.1"/>
</dbReference>
<dbReference type="AlphaFoldDB" id="A0AA37US93"/>
<gene>
    <name evidence="1" type="ORF">ColSpa_09729</name>
</gene>
<evidence type="ECO:0000313" key="1">
    <source>
        <dbReference type="EMBL" id="GKT49548.1"/>
    </source>
</evidence>
<keyword evidence="2" id="KW-1185">Reference proteome</keyword>
<accession>A0AA37US93</accession>
<sequence>MATWLPSNGNWGFVQNVTGDASCTPGHGFDGYFETNLGNGSQYLSNPGVMDVPKSYARSIGQDPERLVKMLGSDGNFLGEDRDTTEGLWGLSFHAIEK</sequence>
<dbReference type="Proteomes" id="UP001055115">
    <property type="component" value="Unassembled WGS sequence"/>
</dbReference>
<dbReference type="EMBL" id="BQXU01000030">
    <property type="protein sequence ID" value="GKT49548.1"/>
    <property type="molecule type" value="Genomic_DNA"/>
</dbReference>
<name>A0AA37US93_9PEZI</name>
<protein>
    <submittedName>
        <fullName evidence="1">Uncharacterized protein</fullName>
    </submittedName>
</protein>
<evidence type="ECO:0000313" key="2">
    <source>
        <dbReference type="Proteomes" id="UP001055115"/>
    </source>
</evidence>
<proteinExistence type="predicted"/>
<organism evidence="1 2">
    <name type="scientific">Colletotrichum spaethianum</name>
    <dbReference type="NCBI Taxonomy" id="700344"/>
    <lineage>
        <taxon>Eukaryota</taxon>
        <taxon>Fungi</taxon>
        <taxon>Dikarya</taxon>
        <taxon>Ascomycota</taxon>
        <taxon>Pezizomycotina</taxon>
        <taxon>Sordariomycetes</taxon>
        <taxon>Hypocreomycetidae</taxon>
        <taxon>Glomerellales</taxon>
        <taxon>Glomerellaceae</taxon>
        <taxon>Colletotrichum</taxon>
        <taxon>Colletotrichum spaethianum species complex</taxon>
    </lineage>
</organism>
<dbReference type="GeneID" id="73330531"/>
<reference evidence="1 2" key="1">
    <citation type="submission" date="2022-03" db="EMBL/GenBank/DDBJ databases">
        <title>Genome data of Colletotrichum spp.</title>
        <authorList>
            <person name="Utami Y.D."/>
            <person name="Hiruma K."/>
        </authorList>
    </citation>
    <scope>NUCLEOTIDE SEQUENCE [LARGE SCALE GENOMIC DNA]</scope>
    <source>
        <strain evidence="1 2">MAFF 239500</strain>
    </source>
</reference>
<comment type="caution">
    <text evidence="1">The sequence shown here is derived from an EMBL/GenBank/DDBJ whole genome shotgun (WGS) entry which is preliminary data.</text>
</comment>